<name>A0A6G1RFY7_9GRUI</name>
<accession>A0A6G1RFY7</accession>
<dbReference type="SUPFAM" id="SSF52768">
    <property type="entry name" value="Arginase/deacetylase"/>
    <property type="match status" value="1"/>
</dbReference>
<evidence type="ECO:0000313" key="1">
    <source>
        <dbReference type="EMBL" id="LAC37353.1"/>
    </source>
</evidence>
<dbReference type="InterPro" id="IPR037138">
    <property type="entry name" value="His_deacetylse_dom_sf"/>
</dbReference>
<dbReference type="EMBL" id="ICPP01004709">
    <property type="protein sequence ID" value="LAC37353.1"/>
    <property type="molecule type" value="Transcribed_RNA"/>
</dbReference>
<reference evidence="1" key="2">
    <citation type="submission" date="2020-03" db="EMBL/GenBank/DDBJ databases">
        <authorList>
            <consortium name="Environmental Genome Science Research Promotion Project"/>
            <person name="Nakajima N."/>
            <person name="Onuma M."/>
            <person name="Endoh D."/>
        </authorList>
    </citation>
    <scope>NUCLEOTIDE SEQUENCE</scope>
</reference>
<proteinExistence type="predicted"/>
<dbReference type="AlphaFoldDB" id="A0A6G1RFY7"/>
<sequence>MPIVPNTEDGKILMIHICEREQTAKTSSKHYISLNWKEDAEGSDFFSAVLGFILPVAYSYQPDLAVIAIGPNRSLGISGISLLCALLRGLAESRIFVLTEDTERNLMQSVAKALVGASAPHLGLYIPPTQEKVNKIKMLRDQFQQEWKMLQCSVKDGISRN</sequence>
<organism evidence="1">
    <name type="scientific">Hypotaenidia okinawae</name>
    <dbReference type="NCBI Taxonomy" id="2861861"/>
    <lineage>
        <taxon>Eukaryota</taxon>
        <taxon>Metazoa</taxon>
        <taxon>Chordata</taxon>
        <taxon>Craniata</taxon>
        <taxon>Vertebrata</taxon>
        <taxon>Euteleostomi</taxon>
        <taxon>Archelosauria</taxon>
        <taxon>Archosauria</taxon>
        <taxon>Dinosauria</taxon>
        <taxon>Saurischia</taxon>
        <taxon>Theropoda</taxon>
        <taxon>Coelurosauria</taxon>
        <taxon>Aves</taxon>
        <taxon>Neognathae</taxon>
        <taxon>Neoaves</taxon>
        <taxon>Gruiformes</taxon>
        <taxon>Rallidae</taxon>
        <taxon>Hypotaenidia</taxon>
    </lineage>
</organism>
<dbReference type="Gene3D" id="3.40.800.20">
    <property type="entry name" value="Histone deacetylase domain"/>
    <property type="match status" value="1"/>
</dbReference>
<protein>
    <submittedName>
        <fullName evidence="1">Uncharacterized protein</fullName>
    </submittedName>
</protein>
<reference evidence="1" key="1">
    <citation type="submission" date="2020-03" db="EMBL/GenBank/DDBJ databases">
        <title>Okinawa Rail whole genome shotgun sequence.</title>
        <authorList>
            <person name="Nakajima N."/>
            <person name="Onuma M."/>
            <person name="Endoh D."/>
        </authorList>
    </citation>
    <scope>NUCLEOTIDE SEQUENCE</scope>
</reference>
<dbReference type="InterPro" id="IPR023696">
    <property type="entry name" value="Ureohydrolase_dom_sf"/>
</dbReference>